<dbReference type="SUPFAM" id="SSF52540">
    <property type="entry name" value="P-loop containing nucleoside triphosphate hydrolases"/>
    <property type="match status" value="1"/>
</dbReference>
<accession>A0A1N7H601</accession>
<dbReference type="InterPro" id="IPR050678">
    <property type="entry name" value="DNA_Partitioning_ATPase"/>
</dbReference>
<feature type="domain" description="AAA" evidence="1">
    <location>
        <begin position="12"/>
        <end position="196"/>
    </location>
</feature>
<dbReference type="InterPro" id="IPR027417">
    <property type="entry name" value="P-loop_NTPase"/>
</dbReference>
<sequence>MSKPMRAAAFLDKGGVGKTTATAHLGVALHNNGYDVLMIDLAGKQNDLAKHFGLLEEWEESEQKPNIAHVFDDSWDYIAENIDGVVEKLTLATEEGPDLMPAHKGLDQVDDELASRPVEERYVIFDQFLSEHVEPQGYDVILIDLPGLTNNITLNGLQAAENIIAPIELGEFEEAQLEALHEDLEEYNATLDTKLSVQMIIPNRVQASTNLDSELLDELADEYPETVAPNHVPQSQDIRNAQSDGMTAFGLEEPSSTATRARDAYEANAAELVERIHE</sequence>
<keyword evidence="3" id="KW-1185">Reference proteome</keyword>
<protein>
    <submittedName>
        <fullName evidence="2">Chromosome partitioning protein</fullName>
    </submittedName>
</protein>
<dbReference type="Proteomes" id="UP000185936">
    <property type="component" value="Unassembled WGS sequence"/>
</dbReference>
<organism evidence="2 3">
    <name type="scientific">Natronorubrum thiooxidans</name>
    <dbReference type="NCBI Taxonomy" id="308853"/>
    <lineage>
        <taxon>Archaea</taxon>
        <taxon>Methanobacteriati</taxon>
        <taxon>Methanobacteriota</taxon>
        <taxon>Stenosarchaea group</taxon>
        <taxon>Halobacteria</taxon>
        <taxon>Halobacteriales</taxon>
        <taxon>Natrialbaceae</taxon>
        <taxon>Natronorubrum</taxon>
    </lineage>
</organism>
<dbReference type="AlphaFoldDB" id="A0A1N7H601"/>
<proteinExistence type="predicted"/>
<evidence type="ECO:0000313" key="2">
    <source>
        <dbReference type="EMBL" id="SIS20304.1"/>
    </source>
</evidence>
<dbReference type="STRING" id="308853.SAMN05421752_1272"/>
<dbReference type="RefSeq" id="WP_076610851.1">
    <property type="nucleotide sequence ID" value="NZ_FTNR01000027.1"/>
</dbReference>
<dbReference type="CDD" id="cd02042">
    <property type="entry name" value="ParAB_family"/>
    <property type="match status" value="1"/>
</dbReference>
<dbReference type="Gene3D" id="3.40.50.300">
    <property type="entry name" value="P-loop containing nucleotide triphosphate hydrolases"/>
    <property type="match status" value="1"/>
</dbReference>
<evidence type="ECO:0000259" key="1">
    <source>
        <dbReference type="Pfam" id="PF13614"/>
    </source>
</evidence>
<dbReference type="PANTHER" id="PTHR13696">
    <property type="entry name" value="P-LOOP CONTAINING NUCLEOSIDE TRIPHOSPHATE HYDROLASE"/>
    <property type="match status" value="1"/>
</dbReference>
<dbReference type="InterPro" id="IPR025669">
    <property type="entry name" value="AAA_dom"/>
</dbReference>
<dbReference type="Pfam" id="PF13614">
    <property type="entry name" value="AAA_31"/>
    <property type="match status" value="1"/>
</dbReference>
<evidence type="ECO:0000313" key="3">
    <source>
        <dbReference type="Proteomes" id="UP000185936"/>
    </source>
</evidence>
<gene>
    <name evidence="2" type="ORF">SAMN05421752_1272</name>
</gene>
<reference evidence="3" key="1">
    <citation type="submission" date="2017-01" db="EMBL/GenBank/DDBJ databases">
        <authorList>
            <person name="Varghese N."/>
            <person name="Submissions S."/>
        </authorList>
    </citation>
    <scope>NUCLEOTIDE SEQUENCE [LARGE SCALE GENOMIC DNA]</scope>
    <source>
        <strain evidence="3">type strain: HArc-</strain>
    </source>
</reference>
<name>A0A1N7H601_9EURY</name>
<dbReference type="EMBL" id="FTNR01000027">
    <property type="protein sequence ID" value="SIS20304.1"/>
    <property type="molecule type" value="Genomic_DNA"/>
</dbReference>
<dbReference type="PANTHER" id="PTHR13696:SF99">
    <property type="entry name" value="COBYRINIC ACID AC-DIAMIDE SYNTHASE"/>
    <property type="match status" value="1"/>
</dbReference>